<dbReference type="Proteomes" id="UP000663400">
    <property type="component" value="Chromosome"/>
</dbReference>
<evidence type="ECO:0008006" key="5">
    <source>
        <dbReference type="Google" id="ProtNLM"/>
    </source>
</evidence>
<sequence length="136" mass="14848">MEGKPAIAAVALLWLPLACGWRSAQGREVPAPTLLPAGHETMVEVRAADAGREIRLASGQLLSVDLPAASASGYSCWVSDPAGHVLEIEREPARAILSRTWIFRAAESGRDELRFDCHQELSGEPIRRYAFQIQVE</sequence>
<reference evidence="3 4" key="1">
    <citation type="submission" date="2021-02" db="EMBL/GenBank/DDBJ databases">
        <title>Lysobacter arenosi sp. nov., isolated from soil of gangwondo yeongwol, south Korea.</title>
        <authorList>
            <person name="Kim K.R."/>
            <person name="Kim K.H."/>
            <person name="Jeon C.O."/>
        </authorList>
    </citation>
    <scope>NUCLEOTIDE SEQUENCE [LARGE SCALE GENOMIC DNA]</scope>
    <source>
        <strain evidence="3 4">R7</strain>
    </source>
</reference>
<dbReference type="Gene3D" id="2.60.40.2020">
    <property type="match status" value="1"/>
</dbReference>
<evidence type="ECO:0000256" key="1">
    <source>
        <dbReference type="ARBA" id="ARBA00022690"/>
    </source>
</evidence>
<dbReference type="EMBL" id="CP071517">
    <property type="protein sequence ID" value="QSX74493.1"/>
    <property type="molecule type" value="Genomic_DNA"/>
</dbReference>
<keyword evidence="1" id="KW-0646">Protease inhibitor</keyword>
<keyword evidence="4" id="KW-1185">Reference proteome</keyword>
<dbReference type="RefSeq" id="WP_200609249.1">
    <property type="nucleotide sequence ID" value="NZ_CP071517.1"/>
</dbReference>
<protein>
    <recommendedName>
        <fullName evidence="5">Proteinase inhibitor I42 chagasin domain-containing protein</fullName>
    </recommendedName>
</protein>
<evidence type="ECO:0000313" key="4">
    <source>
        <dbReference type="Proteomes" id="UP000663400"/>
    </source>
</evidence>
<dbReference type="InterPro" id="IPR036331">
    <property type="entry name" value="Chagasin-like_sf"/>
</dbReference>
<keyword evidence="2" id="KW-0789">Thiol protease inhibitor</keyword>
<dbReference type="SUPFAM" id="SSF141066">
    <property type="entry name" value="ICP-like"/>
    <property type="match status" value="1"/>
</dbReference>
<evidence type="ECO:0000256" key="2">
    <source>
        <dbReference type="ARBA" id="ARBA00022704"/>
    </source>
</evidence>
<name>A0ABX7R8Q2_9GAMM</name>
<proteinExistence type="predicted"/>
<gene>
    <name evidence="3" type="ORF">HIV01_015120</name>
</gene>
<organism evidence="3 4">
    <name type="scientific">Lysobacter arenosi</name>
    <dbReference type="NCBI Taxonomy" id="2795387"/>
    <lineage>
        <taxon>Bacteria</taxon>
        <taxon>Pseudomonadati</taxon>
        <taxon>Pseudomonadota</taxon>
        <taxon>Gammaproteobacteria</taxon>
        <taxon>Lysobacterales</taxon>
        <taxon>Lysobacteraceae</taxon>
        <taxon>Lysobacter</taxon>
    </lineage>
</organism>
<evidence type="ECO:0000313" key="3">
    <source>
        <dbReference type="EMBL" id="QSX74493.1"/>
    </source>
</evidence>
<accession>A0ABX7R8Q2</accession>